<dbReference type="PANTHER" id="PTHR47962:SF5">
    <property type="entry name" value="ATP-DEPENDENT HELICASE LHR-RELATED"/>
    <property type="match status" value="1"/>
</dbReference>
<name>A0ABV2VUA9_9ACTN</name>
<keyword evidence="2" id="KW-0067">ATP-binding</keyword>
<dbReference type="Pfam" id="PF00271">
    <property type="entry name" value="Helicase_C"/>
    <property type="match status" value="1"/>
</dbReference>
<evidence type="ECO:0000313" key="5">
    <source>
        <dbReference type="EMBL" id="MEU0156382.1"/>
    </source>
</evidence>
<dbReference type="InterPro" id="IPR014001">
    <property type="entry name" value="Helicase_ATP-bd"/>
</dbReference>
<feature type="domain" description="Helicase C-terminal" evidence="4">
    <location>
        <begin position="528"/>
        <end position="702"/>
    </location>
</feature>
<comment type="caution">
    <text evidence="5">The sequence shown here is derived from an EMBL/GenBank/DDBJ whole genome shotgun (WGS) entry which is preliminary data.</text>
</comment>
<evidence type="ECO:0000256" key="1">
    <source>
        <dbReference type="ARBA" id="ARBA00022741"/>
    </source>
</evidence>
<keyword evidence="1" id="KW-0547">Nucleotide-binding</keyword>
<dbReference type="InterPro" id="IPR052511">
    <property type="entry name" value="ATP-dep_Helicase"/>
</dbReference>
<gene>
    <name evidence="5" type="primary">dpdJ</name>
    <name evidence="5" type="ORF">ABZ071_31780</name>
</gene>
<dbReference type="Pfam" id="PF00270">
    <property type="entry name" value="DEAD"/>
    <property type="match status" value="1"/>
</dbReference>
<evidence type="ECO:0000259" key="4">
    <source>
        <dbReference type="PROSITE" id="PS51194"/>
    </source>
</evidence>
<dbReference type="InterPro" id="IPR027417">
    <property type="entry name" value="P-loop_NTPase"/>
</dbReference>
<dbReference type="InterPro" id="IPR011545">
    <property type="entry name" value="DEAD/DEAH_box_helicase_dom"/>
</dbReference>
<feature type="domain" description="Helicase ATP-binding" evidence="3">
    <location>
        <begin position="196"/>
        <end position="457"/>
    </location>
</feature>
<evidence type="ECO:0000313" key="6">
    <source>
        <dbReference type="Proteomes" id="UP001550348"/>
    </source>
</evidence>
<keyword evidence="6" id="KW-1185">Reference proteome</keyword>
<evidence type="ECO:0000259" key="3">
    <source>
        <dbReference type="PROSITE" id="PS51192"/>
    </source>
</evidence>
<dbReference type="InterPro" id="IPR001650">
    <property type="entry name" value="Helicase_C-like"/>
</dbReference>
<dbReference type="Proteomes" id="UP001550348">
    <property type="component" value="Unassembled WGS sequence"/>
</dbReference>
<organism evidence="5 6">
    <name type="scientific">Micromonospora fulviviridis</name>
    <dbReference type="NCBI Taxonomy" id="47860"/>
    <lineage>
        <taxon>Bacteria</taxon>
        <taxon>Bacillati</taxon>
        <taxon>Actinomycetota</taxon>
        <taxon>Actinomycetes</taxon>
        <taxon>Micromonosporales</taxon>
        <taxon>Micromonosporaceae</taxon>
        <taxon>Micromonospora</taxon>
    </lineage>
</organism>
<dbReference type="EMBL" id="JBEXRX010000180">
    <property type="protein sequence ID" value="MEU0156382.1"/>
    <property type="molecule type" value="Genomic_DNA"/>
</dbReference>
<dbReference type="PROSITE" id="PS51194">
    <property type="entry name" value="HELICASE_CTER"/>
    <property type="match status" value="1"/>
</dbReference>
<dbReference type="PROSITE" id="PS51192">
    <property type="entry name" value="HELICASE_ATP_BIND_1"/>
    <property type="match status" value="1"/>
</dbReference>
<sequence length="1501" mass="165059">MTRGLYSIPWTWTRREGTPPRRSSTGFEHCSDLELPLLTWGVTTGSLAHDEVMTVIAERLGDPDAPTDVSADQIREALLDAALLFSVPNMSPKRYRTRMGETVRLTSRLRQLFPLRQPAAPPPRWWQHGKTLVADFRLHVNRRRYPSRNISADAALATLAKLPGWSDHDTAIARAQLGDFDLAGFQIEGTTAALSDVRSRRNAGIIVGAGTGSGKTLSFYLPAFLAMAGHARAGGTGVHTLALYPRIELLRDQLREAVKAALRVNAAQEQRGARRLRIGVLYGDTPQSLQQLESGTAAHLKRGWAERGTDLLCPYLRCPTCGGELVWSRQDRADHRERVRCTSASCGTTIADLALTRDTLRQSPPDLLFTTTEMLNRNSTDPGLGTLLGWFGPRRPSLVLLDEAHTYTGMHGAQVGLLLRRWRHALRAPVTIVGLSATLRDAAAFFGQLTGLPDASVDYITPGDNDFEEEGREYAIALRSDPVSGASQLSTSIQTAMLYGRVLDLPGREFLHGSRGFLFTDDLDVTNRFYDDLRDAEGQQGIQRARRTGNVLAGLRSPDAQHWSERYTDGQSWDLVKQIGRDLDPMATVGELQIGRTSSQDAGVDQHADLIVATASLEVGYDDDRVGLVLQHKAPHDAAAFIQRRGRAGRRRGTRPWTVVTLSDYGRDRLAYQAYDTLFSPELAATRLPIGNRFVLKIQGTQAMLDWLAAMLRRNHVDVRRVLTAPVPGARPIPDHYVTPLADLLEQLLTDAALQDSLINHLRRALDISQDEAQALLWEQPRALLLGVVPTALRRLRSAWKPAAAVDPGAHPRSLLPEFITGTLYEPLNVPEVTFELPFTDEEETLSIERALREAVPGKVSRRYGHRRSDDRTWVALPDASAGGNLDVGRFVSAFTPQGVWSPDGHPPVQVVRPHVIALRRPPTDIDTRSQGIPIWASQVLAPTSGLFSADVPQPSAWGTRISAVGFATSAAGNPAEVRRMTIGAECETTYTRPNRTESSSVRYTLDGQPAALGFRLTVDAVSFRLTSLDLQRETVDTYLRSPQWRLLAFTTAIAEDAELDQIANTFQRTWLSLVYTTAYALAATQPHRTMQSSEAIYAVLRGGAWGADIDEILRVLYRDANPGSAAPERLVTTLTELSRHPKVIERLDHHGRLLWADEVATSSGDLARRVYRDTIAAAILAAVQRACPDAQDRDLIVDIQEPAQPDAPATIWLSETSLGGLGIVEQFATYYAQDPRRFWALVDSALGPSDHEHVHESLVRLLDHVVTHPTSAAAQAMDGLRQARSAHDADHALRQLREAWTALDGYPRHQAVAALSARLLRPGSTRAIDATTLALVREWDALQERLGLEIDATALAYMVGVGRVTLPGVSGPTLTADQVFSLLWPRGNRARTQHLQHYQPYAGPPLLDRLLVQAAHDERLPTVDVTGPDWLEQYTTEIGKRGALALVAPASSAQAFRAALQAVPAVAVDRDVLRVYGEVTTVVRDAGLLRANVEIREALQ</sequence>
<dbReference type="PANTHER" id="PTHR47962">
    <property type="entry name" value="ATP-DEPENDENT HELICASE LHR-RELATED-RELATED"/>
    <property type="match status" value="1"/>
</dbReference>
<dbReference type="SUPFAM" id="SSF52540">
    <property type="entry name" value="P-loop containing nucleoside triphosphate hydrolases"/>
    <property type="match status" value="1"/>
</dbReference>
<reference evidence="5 6" key="1">
    <citation type="submission" date="2024-06" db="EMBL/GenBank/DDBJ databases">
        <title>The Natural Products Discovery Center: Release of the First 8490 Sequenced Strains for Exploring Actinobacteria Biosynthetic Diversity.</title>
        <authorList>
            <person name="Kalkreuter E."/>
            <person name="Kautsar S.A."/>
            <person name="Yang D."/>
            <person name="Bader C.D."/>
            <person name="Teijaro C.N."/>
            <person name="Fluegel L."/>
            <person name="Davis C.M."/>
            <person name="Simpson J.R."/>
            <person name="Lauterbach L."/>
            <person name="Steele A.D."/>
            <person name="Gui C."/>
            <person name="Meng S."/>
            <person name="Li G."/>
            <person name="Viehrig K."/>
            <person name="Ye F."/>
            <person name="Su P."/>
            <person name="Kiefer A.F."/>
            <person name="Nichols A."/>
            <person name="Cepeda A.J."/>
            <person name="Yan W."/>
            <person name="Fan B."/>
            <person name="Jiang Y."/>
            <person name="Adhikari A."/>
            <person name="Zheng C.-J."/>
            <person name="Schuster L."/>
            <person name="Cowan T.M."/>
            <person name="Smanski M.J."/>
            <person name="Chevrette M.G."/>
            <person name="De Carvalho L.P.S."/>
            <person name="Shen B."/>
        </authorList>
    </citation>
    <scope>NUCLEOTIDE SEQUENCE [LARGE SCALE GENOMIC DNA]</scope>
    <source>
        <strain evidence="5 6">NPDC006286</strain>
    </source>
</reference>
<evidence type="ECO:0000256" key="2">
    <source>
        <dbReference type="ARBA" id="ARBA00022840"/>
    </source>
</evidence>
<dbReference type="SMART" id="SM00487">
    <property type="entry name" value="DEXDc"/>
    <property type="match status" value="1"/>
</dbReference>
<dbReference type="RefSeq" id="WP_355667899.1">
    <property type="nucleotide sequence ID" value="NZ_JBEXRX010000180.1"/>
</dbReference>
<protein>
    <submittedName>
        <fullName evidence="5">Protein DpdJ</fullName>
    </submittedName>
</protein>
<dbReference type="Gene3D" id="3.40.50.300">
    <property type="entry name" value="P-loop containing nucleotide triphosphate hydrolases"/>
    <property type="match status" value="3"/>
</dbReference>
<dbReference type="NCBIfam" id="NF041067">
    <property type="entry name" value="DpdJ"/>
    <property type="match status" value="1"/>
</dbReference>
<proteinExistence type="predicted"/>
<accession>A0ABV2VUA9</accession>